<dbReference type="FunFam" id="3.40.50.2300:FF:000074">
    <property type="entry name" value="Fis family transcriptional regulator"/>
    <property type="match status" value="1"/>
</dbReference>
<dbReference type="InterPro" id="IPR050595">
    <property type="entry name" value="Bact_response_regulator"/>
</dbReference>
<dbReference type="PROSITE" id="PS50110">
    <property type="entry name" value="RESPONSE_REGULATORY"/>
    <property type="match status" value="1"/>
</dbReference>
<dbReference type="Gene3D" id="3.40.50.2300">
    <property type="match status" value="1"/>
</dbReference>
<proteinExistence type="predicted"/>
<feature type="modified residue" description="4-aspartylphosphate" evidence="2">
    <location>
        <position position="58"/>
    </location>
</feature>
<evidence type="ECO:0000313" key="5">
    <source>
        <dbReference type="Proteomes" id="UP000216173"/>
    </source>
</evidence>
<evidence type="ECO:0000259" key="3">
    <source>
        <dbReference type="PROSITE" id="PS50110"/>
    </source>
</evidence>
<feature type="domain" description="Response regulatory" evidence="3">
    <location>
        <begin position="9"/>
        <end position="125"/>
    </location>
</feature>
<dbReference type="EMBL" id="NMSH01000031">
    <property type="protein sequence ID" value="PAR19692.1"/>
    <property type="molecule type" value="Genomic_DNA"/>
</dbReference>
<dbReference type="SMART" id="SM00448">
    <property type="entry name" value="REC"/>
    <property type="match status" value="1"/>
</dbReference>
<dbReference type="CDD" id="cd17562">
    <property type="entry name" value="REC_CheY4-like"/>
    <property type="match status" value="1"/>
</dbReference>
<evidence type="ECO:0000256" key="2">
    <source>
        <dbReference type="PROSITE-ProRule" id="PRU00169"/>
    </source>
</evidence>
<sequence>MNEGNTMARVLAVDDSISIRQMVSHTLQDAGYEVETASDGRDALAKAQKSRFDVIISDVNMPVMGGFEFVKAVRLQSQYKFTPILMLTTETSPEKKQEGKAVGATGWLVKPFNPETLLKTLQRVL</sequence>
<gene>
    <name evidence="4" type="ORF">CGU03_15515</name>
</gene>
<dbReference type="Pfam" id="PF00072">
    <property type="entry name" value="Response_reg"/>
    <property type="match status" value="1"/>
</dbReference>
<dbReference type="OrthoDB" id="9800897at2"/>
<organism evidence="4 5">
    <name type="scientific">Vibrio metoecus</name>
    <dbReference type="NCBI Taxonomy" id="1481663"/>
    <lineage>
        <taxon>Bacteria</taxon>
        <taxon>Pseudomonadati</taxon>
        <taxon>Pseudomonadota</taxon>
        <taxon>Gammaproteobacteria</taxon>
        <taxon>Vibrionales</taxon>
        <taxon>Vibrionaceae</taxon>
        <taxon>Vibrio</taxon>
    </lineage>
</organism>
<accession>A0A271VNF3</accession>
<reference evidence="5" key="1">
    <citation type="submission" date="2017-07" db="EMBL/GenBank/DDBJ databases">
        <authorList>
            <person name="Boucher Y."/>
            <person name="Orata F.D."/>
        </authorList>
    </citation>
    <scope>NUCLEOTIDE SEQUENCE [LARGE SCALE GENOMIC DNA]</scope>
    <source>
        <strain evidence="5">OYP9E10</strain>
    </source>
</reference>
<dbReference type="InterPro" id="IPR011006">
    <property type="entry name" value="CheY-like_superfamily"/>
</dbReference>
<dbReference type="SUPFAM" id="SSF52172">
    <property type="entry name" value="CheY-like"/>
    <property type="match status" value="1"/>
</dbReference>
<dbReference type="InterPro" id="IPR001789">
    <property type="entry name" value="Sig_transdc_resp-reg_receiver"/>
</dbReference>
<evidence type="ECO:0000256" key="1">
    <source>
        <dbReference type="ARBA" id="ARBA00022553"/>
    </source>
</evidence>
<name>A0A271VNF3_VIBMT</name>
<protein>
    <submittedName>
        <fullName evidence="4">Response regulator</fullName>
    </submittedName>
</protein>
<dbReference type="Proteomes" id="UP000216173">
    <property type="component" value="Unassembled WGS sequence"/>
</dbReference>
<evidence type="ECO:0000313" key="4">
    <source>
        <dbReference type="EMBL" id="PAR19692.1"/>
    </source>
</evidence>
<dbReference type="GO" id="GO:0000160">
    <property type="term" value="P:phosphorelay signal transduction system"/>
    <property type="evidence" value="ECO:0007669"/>
    <property type="project" value="InterPro"/>
</dbReference>
<comment type="caution">
    <text evidence="4">The sequence shown here is derived from an EMBL/GenBank/DDBJ whole genome shotgun (WGS) entry which is preliminary data.</text>
</comment>
<dbReference type="PANTHER" id="PTHR44591:SF25">
    <property type="entry name" value="CHEMOTAXIS TWO-COMPONENT RESPONSE REGULATOR"/>
    <property type="match status" value="1"/>
</dbReference>
<keyword evidence="1 2" id="KW-0597">Phosphoprotein</keyword>
<dbReference type="AlphaFoldDB" id="A0A271VNF3"/>
<dbReference type="PANTHER" id="PTHR44591">
    <property type="entry name" value="STRESS RESPONSE REGULATOR PROTEIN 1"/>
    <property type="match status" value="1"/>
</dbReference>